<accession>A0A0G0L296</accession>
<evidence type="ECO:0000313" key="2">
    <source>
        <dbReference type="EMBL" id="KKQ85087.1"/>
    </source>
</evidence>
<keyword evidence="2" id="KW-0378">Hydrolase</keyword>
<sequence length="202" mass="23905">MVLGNPGWIVFELFTFKFDLRGLINFLRNFHRNIYQYELEFLDMVNDDTKLFPRRIAIVIFYDLDFNFLVQLRKKHSKAGEKFGFFGGGIEMEETAEQAVRRELQEELQYNPKVLRYWGVYLFKIDLPGSKYNGKVRYGELFLSPITDELLKTKSEDDTEKIILPGKRVLENKDKEFGPVEFINSAKLKRDLTKIIKTDKVR</sequence>
<dbReference type="GO" id="GO:0016787">
    <property type="term" value="F:hydrolase activity"/>
    <property type="evidence" value="ECO:0007669"/>
    <property type="project" value="UniProtKB-KW"/>
</dbReference>
<protein>
    <submittedName>
        <fullName evidence="2">NUDIX hydrolase</fullName>
    </submittedName>
</protein>
<gene>
    <name evidence="2" type="ORF">UT08_C0010G0014</name>
</gene>
<feature type="domain" description="Nudix hydrolase" evidence="1">
    <location>
        <begin position="53"/>
        <end position="202"/>
    </location>
</feature>
<dbReference type="InterPro" id="IPR000086">
    <property type="entry name" value="NUDIX_hydrolase_dom"/>
</dbReference>
<dbReference type="Proteomes" id="UP000034081">
    <property type="component" value="Unassembled WGS sequence"/>
</dbReference>
<name>A0A0G0L296_9BACT</name>
<comment type="caution">
    <text evidence="2">The sequence shown here is derived from an EMBL/GenBank/DDBJ whole genome shotgun (WGS) entry which is preliminary data.</text>
</comment>
<dbReference type="EMBL" id="LBVL01000010">
    <property type="protein sequence ID" value="KKQ85087.1"/>
    <property type="molecule type" value="Genomic_DNA"/>
</dbReference>
<dbReference type="AlphaFoldDB" id="A0A0G0L296"/>
<dbReference type="PROSITE" id="PS51462">
    <property type="entry name" value="NUDIX"/>
    <property type="match status" value="1"/>
</dbReference>
<dbReference type="Gene3D" id="3.90.79.10">
    <property type="entry name" value="Nucleoside Triphosphate Pyrophosphohydrolase"/>
    <property type="match status" value="1"/>
</dbReference>
<dbReference type="Pfam" id="PF00293">
    <property type="entry name" value="NUDIX"/>
    <property type="match status" value="1"/>
</dbReference>
<organism evidence="2 3">
    <name type="scientific">Candidatus Woesebacteria bacterium GW2011_GWB1_38_8</name>
    <dbReference type="NCBI Taxonomy" id="1618570"/>
    <lineage>
        <taxon>Bacteria</taxon>
        <taxon>Candidatus Woeseibacteriota</taxon>
    </lineage>
</organism>
<evidence type="ECO:0000259" key="1">
    <source>
        <dbReference type="PROSITE" id="PS51462"/>
    </source>
</evidence>
<proteinExistence type="predicted"/>
<reference evidence="2 3" key="1">
    <citation type="journal article" date="2015" name="Nature">
        <title>rRNA introns, odd ribosomes, and small enigmatic genomes across a large radiation of phyla.</title>
        <authorList>
            <person name="Brown C.T."/>
            <person name="Hug L.A."/>
            <person name="Thomas B.C."/>
            <person name="Sharon I."/>
            <person name="Castelle C.J."/>
            <person name="Singh A."/>
            <person name="Wilkins M.J."/>
            <person name="Williams K.H."/>
            <person name="Banfield J.F."/>
        </authorList>
    </citation>
    <scope>NUCLEOTIDE SEQUENCE [LARGE SCALE GENOMIC DNA]</scope>
</reference>
<evidence type="ECO:0000313" key="3">
    <source>
        <dbReference type="Proteomes" id="UP000034081"/>
    </source>
</evidence>
<dbReference type="SUPFAM" id="SSF55811">
    <property type="entry name" value="Nudix"/>
    <property type="match status" value="1"/>
</dbReference>
<dbReference type="InterPro" id="IPR015797">
    <property type="entry name" value="NUDIX_hydrolase-like_dom_sf"/>
</dbReference>